<evidence type="ECO:0000313" key="1">
    <source>
        <dbReference type="EMBL" id="SEF37402.1"/>
    </source>
</evidence>
<sequence length="69" mass="7044">MPDHPALSFRTILEQYRPAEQSGSSDKSGCDNGSTTADIWGTAGLVLSSVARSRTGVTCAGAVAVGAFL</sequence>
<dbReference type="Proteomes" id="UP000198878">
    <property type="component" value="Unassembled WGS sequence"/>
</dbReference>
<evidence type="ECO:0000313" key="2">
    <source>
        <dbReference type="Proteomes" id="UP000198878"/>
    </source>
</evidence>
<accession>A0A1H5RGA3</accession>
<keyword evidence="2" id="KW-1185">Reference proteome</keyword>
<dbReference type="STRING" id="218821.SAMN05421837_113232"/>
<reference evidence="2" key="1">
    <citation type="submission" date="2016-10" db="EMBL/GenBank/DDBJ databases">
        <authorList>
            <person name="Varghese N."/>
            <person name="Submissions S."/>
        </authorList>
    </citation>
    <scope>NUCLEOTIDE SEQUENCE [LARGE SCALE GENOMIC DNA]</scope>
    <source>
        <strain evidence="2">DSM 44654</strain>
    </source>
</reference>
<name>A0A1H5RGA3_9PSEU</name>
<protein>
    <submittedName>
        <fullName evidence="1">Uncharacterized protein</fullName>
    </submittedName>
</protein>
<dbReference type="AlphaFoldDB" id="A0A1H5RGA3"/>
<proteinExistence type="predicted"/>
<gene>
    <name evidence="1" type="ORF">SAMN05421837_113232</name>
</gene>
<dbReference type="EMBL" id="FNUJ01000013">
    <property type="protein sequence ID" value="SEF37402.1"/>
    <property type="molecule type" value="Genomic_DNA"/>
</dbReference>
<organism evidence="1 2">
    <name type="scientific">Amycolatopsis pretoriensis</name>
    <dbReference type="NCBI Taxonomy" id="218821"/>
    <lineage>
        <taxon>Bacteria</taxon>
        <taxon>Bacillati</taxon>
        <taxon>Actinomycetota</taxon>
        <taxon>Actinomycetes</taxon>
        <taxon>Pseudonocardiales</taxon>
        <taxon>Pseudonocardiaceae</taxon>
        <taxon>Amycolatopsis</taxon>
    </lineage>
</organism>